<accession>A0A3E2BQY2</accession>
<comment type="caution">
    <text evidence="1">The sequence shown here is derived from an EMBL/GenBank/DDBJ whole genome shotgun (WGS) entry which is preliminary data.</text>
</comment>
<reference evidence="1 2" key="1">
    <citation type="submission" date="2018-08" db="EMBL/GenBank/DDBJ databases">
        <title>Genome analysis of the thermophilic bacterium of the candidate phylum Aminicenantes from deep subsurface aquifer revealed its physiology and ecological role.</title>
        <authorList>
            <person name="Kadnikov V.V."/>
            <person name="Mardanov A.V."/>
            <person name="Beletsky A.V."/>
            <person name="Karnachuk O.V."/>
            <person name="Ravin N.V."/>
        </authorList>
    </citation>
    <scope>NUCLEOTIDE SEQUENCE [LARGE SCALE GENOMIC DNA]</scope>
    <source>
        <strain evidence="1">BY38</strain>
    </source>
</reference>
<evidence type="ECO:0000313" key="2">
    <source>
        <dbReference type="Proteomes" id="UP000257323"/>
    </source>
</evidence>
<dbReference type="PANTHER" id="PTHR35869:SF1">
    <property type="entry name" value="OUTER-MEMBRANE LIPOPROTEIN CARRIER PROTEIN"/>
    <property type="match status" value="1"/>
</dbReference>
<dbReference type="CDD" id="cd16325">
    <property type="entry name" value="LolA"/>
    <property type="match status" value="1"/>
</dbReference>
<proteinExistence type="predicted"/>
<dbReference type="InterPro" id="IPR029046">
    <property type="entry name" value="LolA/LolB/LppX"/>
</dbReference>
<dbReference type="PANTHER" id="PTHR35869">
    <property type="entry name" value="OUTER-MEMBRANE LIPOPROTEIN CARRIER PROTEIN"/>
    <property type="match status" value="1"/>
</dbReference>
<dbReference type="Proteomes" id="UP000257323">
    <property type="component" value="Unassembled WGS sequence"/>
</dbReference>
<gene>
    <name evidence="1" type="ORF">OP8BY_0978</name>
</gene>
<dbReference type="EMBL" id="QUAH01000001">
    <property type="protein sequence ID" value="RFT17036.1"/>
    <property type="molecule type" value="Genomic_DNA"/>
</dbReference>
<dbReference type="InterPro" id="IPR004564">
    <property type="entry name" value="OM_lipoprot_carrier_LolA-like"/>
</dbReference>
<protein>
    <submittedName>
        <fullName evidence="1">Outer membrane lipoprotein carrier protein LolA</fullName>
    </submittedName>
</protein>
<dbReference type="SUPFAM" id="SSF89392">
    <property type="entry name" value="Prokaryotic lipoproteins and lipoprotein localization factors"/>
    <property type="match status" value="1"/>
</dbReference>
<dbReference type="AlphaFoldDB" id="A0A3E2BQY2"/>
<dbReference type="Pfam" id="PF03548">
    <property type="entry name" value="LolA"/>
    <property type="match status" value="1"/>
</dbReference>
<organism evidence="1 2">
    <name type="scientific">Candidatus Saccharicenans subterraneus</name>
    <dbReference type="NCBI Taxonomy" id="2508984"/>
    <lineage>
        <taxon>Bacteria</taxon>
        <taxon>Candidatus Aminicenantota</taxon>
        <taxon>Candidatus Aminicenantia</taxon>
        <taxon>Candidatus Aminicenantales</taxon>
        <taxon>Candidatus Saccharicenantaceae</taxon>
        <taxon>Candidatus Saccharicenans</taxon>
    </lineage>
</organism>
<keyword evidence="1" id="KW-0449">Lipoprotein</keyword>
<sequence>MSSQKADRAEIRFGSFPARSLWLLSLLTCLSFRFLTAAAAAELTADEVARRLENRLKSITTLRADFRQFYYSNSSPEPMTGQGQVFIRRPNRMRWEYSTPEKQIFLLKENNFWLYFPEDKQLIKNAAQSEVLESEVLGLLSGNFSLSERYRIEFNPFPSDRKNVYQLRLQPVEEGQFSYILLEIDRQTWLITKAVFFDPAGGKLEYHFSRMVTGRKIPDEIFDLRLPPDCEIIEAGAIK</sequence>
<name>A0A3E2BQY2_9BACT</name>
<dbReference type="Gene3D" id="2.50.20.10">
    <property type="entry name" value="Lipoprotein localisation LolA/LolB/LppX"/>
    <property type="match status" value="1"/>
</dbReference>
<evidence type="ECO:0000313" key="1">
    <source>
        <dbReference type="EMBL" id="RFT17036.1"/>
    </source>
</evidence>